<name>A0A3P6G5K8_BRAOL</name>
<feature type="compositionally biased region" description="Low complexity" evidence="1">
    <location>
        <begin position="60"/>
        <end position="80"/>
    </location>
</feature>
<feature type="region of interest" description="Disordered" evidence="1">
    <location>
        <begin position="1"/>
        <end position="121"/>
    </location>
</feature>
<dbReference type="AlphaFoldDB" id="A0A3P6G5K8"/>
<dbReference type="EMBL" id="LR031879">
    <property type="protein sequence ID" value="VDD55576.1"/>
    <property type="molecule type" value="Genomic_DNA"/>
</dbReference>
<evidence type="ECO:0000256" key="1">
    <source>
        <dbReference type="SAM" id="MobiDB-lite"/>
    </source>
</evidence>
<accession>A0A3P6G5K8</accession>
<organism evidence="2">
    <name type="scientific">Brassica oleracea</name>
    <name type="common">Wild cabbage</name>
    <dbReference type="NCBI Taxonomy" id="3712"/>
    <lineage>
        <taxon>Eukaryota</taxon>
        <taxon>Viridiplantae</taxon>
        <taxon>Streptophyta</taxon>
        <taxon>Embryophyta</taxon>
        <taxon>Tracheophyta</taxon>
        <taxon>Spermatophyta</taxon>
        <taxon>Magnoliopsida</taxon>
        <taxon>eudicotyledons</taxon>
        <taxon>Gunneridae</taxon>
        <taxon>Pentapetalae</taxon>
        <taxon>rosids</taxon>
        <taxon>malvids</taxon>
        <taxon>Brassicales</taxon>
        <taxon>Brassicaceae</taxon>
        <taxon>Brassiceae</taxon>
        <taxon>Brassica</taxon>
    </lineage>
</organism>
<feature type="compositionally biased region" description="Polar residues" evidence="1">
    <location>
        <begin position="35"/>
        <end position="59"/>
    </location>
</feature>
<reference evidence="2" key="1">
    <citation type="submission" date="2018-11" db="EMBL/GenBank/DDBJ databases">
        <authorList>
            <consortium name="Genoscope - CEA"/>
            <person name="William W."/>
        </authorList>
    </citation>
    <scope>NUCLEOTIDE SEQUENCE</scope>
</reference>
<sequence>MASGRKRLRNPAAATHPTYGEIFLNRTDPSSSSSGTASAQNHVPESQSQGRSSAQKYVSPTQYELPPYYPQYEADFQPQYDQPPPQQSAPQQPPPPPLAPAPKAPPAPPALHPDLMVPPNAPYARYTVEDLLQMPE</sequence>
<proteinExistence type="predicted"/>
<protein>
    <submittedName>
        <fullName evidence="2">Uncharacterized protein</fullName>
    </submittedName>
</protein>
<gene>
    <name evidence="2" type="ORF">BOLC8T48805H</name>
</gene>
<feature type="compositionally biased region" description="Pro residues" evidence="1">
    <location>
        <begin position="81"/>
        <end position="111"/>
    </location>
</feature>
<evidence type="ECO:0000313" key="2">
    <source>
        <dbReference type="EMBL" id="VDD55576.1"/>
    </source>
</evidence>